<evidence type="ECO:0000256" key="4">
    <source>
        <dbReference type="ARBA" id="ARBA00023159"/>
    </source>
</evidence>
<comment type="subcellular location">
    <subcellularLocation>
        <location evidence="1">Nucleus</location>
    </subcellularLocation>
</comment>
<gene>
    <name evidence="10" type="ORF">FSP39_011872</name>
</gene>
<dbReference type="SMART" id="SM00338">
    <property type="entry name" value="BRLZ"/>
    <property type="match status" value="1"/>
</dbReference>
<feature type="region of interest" description="Disordered" evidence="8">
    <location>
        <begin position="167"/>
        <end position="186"/>
    </location>
</feature>
<dbReference type="CDD" id="cd14689">
    <property type="entry name" value="bZIP_CREB3"/>
    <property type="match status" value="1"/>
</dbReference>
<organism evidence="10 11">
    <name type="scientific">Pinctada imbricata</name>
    <name type="common">Atlantic pearl-oyster</name>
    <name type="synonym">Pinctada martensii</name>
    <dbReference type="NCBI Taxonomy" id="66713"/>
    <lineage>
        <taxon>Eukaryota</taxon>
        <taxon>Metazoa</taxon>
        <taxon>Spiralia</taxon>
        <taxon>Lophotrochozoa</taxon>
        <taxon>Mollusca</taxon>
        <taxon>Bivalvia</taxon>
        <taxon>Autobranchia</taxon>
        <taxon>Pteriomorphia</taxon>
        <taxon>Pterioida</taxon>
        <taxon>Pterioidea</taxon>
        <taxon>Pteriidae</taxon>
        <taxon>Pinctada</taxon>
    </lineage>
</organism>
<evidence type="ECO:0000256" key="7">
    <source>
        <dbReference type="SAM" id="Coils"/>
    </source>
</evidence>
<dbReference type="EMBL" id="VSWD01000007">
    <property type="protein sequence ID" value="KAK3097662.1"/>
    <property type="molecule type" value="Genomic_DNA"/>
</dbReference>
<dbReference type="PANTHER" id="PTHR46004">
    <property type="entry name" value="CYCLIC AMP RESPONSE ELEMENT-BINDING PROTEIN A"/>
    <property type="match status" value="1"/>
</dbReference>
<dbReference type="PROSITE" id="PS00036">
    <property type="entry name" value="BZIP_BASIC"/>
    <property type="match status" value="1"/>
</dbReference>
<dbReference type="Gene3D" id="1.20.5.170">
    <property type="match status" value="1"/>
</dbReference>
<keyword evidence="5" id="KW-0804">Transcription</keyword>
<proteinExistence type="predicted"/>
<feature type="compositionally biased region" description="Polar residues" evidence="8">
    <location>
        <begin position="255"/>
        <end position="273"/>
    </location>
</feature>
<dbReference type="Proteomes" id="UP001186944">
    <property type="component" value="Unassembled WGS sequence"/>
</dbReference>
<feature type="coiled-coil region" evidence="7">
    <location>
        <begin position="330"/>
        <end position="378"/>
    </location>
</feature>
<name>A0AA89C0K3_PINIB</name>
<keyword evidence="4" id="KW-0010">Activator</keyword>
<dbReference type="GO" id="GO:0000981">
    <property type="term" value="F:DNA-binding transcription factor activity, RNA polymerase II-specific"/>
    <property type="evidence" value="ECO:0007669"/>
    <property type="project" value="TreeGrafter"/>
</dbReference>
<keyword evidence="11" id="KW-1185">Reference proteome</keyword>
<dbReference type="FunFam" id="1.20.5.170:FF:000054">
    <property type="entry name" value="Cyclic AMP-responsive element-binding protein 3-like 2"/>
    <property type="match status" value="1"/>
</dbReference>
<reference evidence="10" key="1">
    <citation type="submission" date="2019-08" db="EMBL/GenBank/DDBJ databases">
        <title>The improved chromosome-level genome for the pearl oyster Pinctada fucata martensii using PacBio sequencing and Hi-C.</title>
        <authorList>
            <person name="Zheng Z."/>
        </authorList>
    </citation>
    <scope>NUCLEOTIDE SEQUENCE</scope>
    <source>
        <strain evidence="10">ZZ-2019</strain>
        <tissue evidence="10">Adductor muscle</tissue>
    </source>
</reference>
<keyword evidence="7" id="KW-0175">Coiled coil</keyword>
<evidence type="ECO:0000313" key="10">
    <source>
        <dbReference type="EMBL" id="KAK3097662.1"/>
    </source>
</evidence>
<evidence type="ECO:0000256" key="2">
    <source>
        <dbReference type="ARBA" id="ARBA00023015"/>
    </source>
</evidence>
<dbReference type="Pfam" id="PF00170">
    <property type="entry name" value="bZIP_1"/>
    <property type="match status" value="1"/>
</dbReference>
<evidence type="ECO:0000259" key="9">
    <source>
        <dbReference type="PROSITE" id="PS50217"/>
    </source>
</evidence>
<feature type="domain" description="BZIP" evidence="9">
    <location>
        <begin position="312"/>
        <end position="375"/>
    </location>
</feature>
<dbReference type="SUPFAM" id="SSF57959">
    <property type="entry name" value="Leucine zipper domain"/>
    <property type="match status" value="1"/>
</dbReference>
<keyword evidence="3" id="KW-0238">DNA-binding</keyword>
<dbReference type="PROSITE" id="PS50217">
    <property type="entry name" value="BZIP"/>
    <property type="match status" value="1"/>
</dbReference>
<evidence type="ECO:0000256" key="1">
    <source>
        <dbReference type="ARBA" id="ARBA00004123"/>
    </source>
</evidence>
<dbReference type="AlphaFoldDB" id="A0AA89C0K3"/>
<dbReference type="GO" id="GO:0035497">
    <property type="term" value="F:cAMP response element binding"/>
    <property type="evidence" value="ECO:0007669"/>
    <property type="project" value="TreeGrafter"/>
</dbReference>
<evidence type="ECO:0000256" key="5">
    <source>
        <dbReference type="ARBA" id="ARBA00023163"/>
    </source>
</evidence>
<keyword evidence="2" id="KW-0805">Transcription regulation</keyword>
<dbReference type="PANTHER" id="PTHR46004:SF3">
    <property type="entry name" value="CYCLIC AMP RESPONSE ELEMENT-BINDING PROTEIN A"/>
    <property type="match status" value="1"/>
</dbReference>
<evidence type="ECO:0000256" key="8">
    <source>
        <dbReference type="SAM" id="MobiDB-lite"/>
    </source>
</evidence>
<dbReference type="GO" id="GO:0005634">
    <property type="term" value="C:nucleus"/>
    <property type="evidence" value="ECO:0007669"/>
    <property type="project" value="UniProtKB-SubCell"/>
</dbReference>
<evidence type="ECO:0000313" key="11">
    <source>
        <dbReference type="Proteomes" id="UP001186944"/>
    </source>
</evidence>
<evidence type="ECO:0000256" key="6">
    <source>
        <dbReference type="ARBA" id="ARBA00023242"/>
    </source>
</evidence>
<dbReference type="InterPro" id="IPR046347">
    <property type="entry name" value="bZIP_sf"/>
</dbReference>
<feature type="compositionally biased region" description="Low complexity" evidence="8">
    <location>
        <begin position="225"/>
        <end position="249"/>
    </location>
</feature>
<evidence type="ECO:0000256" key="3">
    <source>
        <dbReference type="ARBA" id="ARBA00023125"/>
    </source>
</evidence>
<dbReference type="InterPro" id="IPR004827">
    <property type="entry name" value="bZIP"/>
</dbReference>
<protein>
    <recommendedName>
        <fullName evidence="9">BZIP domain-containing protein</fullName>
    </recommendedName>
</protein>
<accession>A0AA89C0K3</accession>
<feature type="region of interest" description="Disordered" evidence="8">
    <location>
        <begin position="215"/>
        <end position="273"/>
    </location>
</feature>
<feature type="compositionally biased region" description="Low complexity" evidence="8">
    <location>
        <begin position="167"/>
        <end position="185"/>
    </location>
</feature>
<comment type="caution">
    <text evidence="10">The sequence shown here is derived from an EMBL/GenBank/DDBJ whole genome shotgun (WGS) entry which is preliminary data.</text>
</comment>
<keyword evidence="6" id="KW-0539">Nucleus</keyword>
<sequence>MITMADFGRRPKKPCLDLEDKLVQLLDETEAKETRKPKSSDEYMDNDWFNSLFEDPVLNDKMITDAAQPPRIQSEHSYSINDNSVPSSPLGLGKLEDLDTEFFVNNQALDLTNKAVNSITENVNSLDQSRDSKINIGLESIDPTLTTITTMTTRSLTNKQPSIILATSSTQQPSSQQPSYQITQTNTHCSSPIVTIKTEPRDYYSDSIEPTVHVDSLILPPTPPGSSSSSDSEGSQSPQRSAPSSPIRQLPITRHYTSTSPSSHKPYSQPLFTNPIPQSGVLILTEEEKRTLISEGYPVPTKLPLTKQEEKNLKKIRRKIKNKISAQESRRKKKEYLEALEKRVEAYSQENNDLKKKMETLESSNRSLVGQLQKLQALVGKVTRPAGGSTQTGTVLMVLVLCFAIFLGSWSPSSLNIGYSYGHAPVDGASFFANPRLMNPSPMIGPSVQNAKVDAYTTPNMKSRVLLSMRDDLEETMCHQPYGPQTPKGMREVLEQDASLEVINKTEAMPAMGPKTTEASTSPQPSESKVIKVVTIVTGHDNKTIASRDLEQSVMHPDISVNTDLMNSKVEKRVETETS</sequence>